<evidence type="ECO:0000256" key="4">
    <source>
        <dbReference type="SAM" id="MobiDB-lite"/>
    </source>
</evidence>
<dbReference type="SUPFAM" id="SSF53041">
    <property type="entry name" value="Resolvase-like"/>
    <property type="match status" value="1"/>
</dbReference>
<evidence type="ECO:0000313" key="8">
    <source>
        <dbReference type="Proteomes" id="UP000644699"/>
    </source>
</evidence>
<keyword evidence="1" id="KW-0238">DNA-binding</keyword>
<gene>
    <name evidence="7" type="ORF">GCM10011390_39990</name>
</gene>
<keyword evidence="8" id="KW-1185">Reference proteome</keyword>
<dbReference type="PANTHER" id="PTHR30461">
    <property type="entry name" value="DNA-INVERTASE FROM LAMBDOID PROPHAGE"/>
    <property type="match status" value="1"/>
</dbReference>
<accession>A0A916ZWC5</accession>
<feature type="region of interest" description="Disordered" evidence="4">
    <location>
        <begin position="586"/>
        <end position="614"/>
    </location>
</feature>
<dbReference type="Pfam" id="PF13408">
    <property type="entry name" value="Zn_ribbon_recom"/>
    <property type="match status" value="1"/>
</dbReference>
<dbReference type="InterPro" id="IPR006119">
    <property type="entry name" value="Resolv_N"/>
</dbReference>
<feature type="region of interest" description="Disordered" evidence="4">
    <location>
        <begin position="1"/>
        <end position="30"/>
    </location>
</feature>
<dbReference type="Gene3D" id="3.90.1750.20">
    <property type="entry name" value="Putative Large Serine Recombinase, Chain B, Domain 2"/>
    <property type="match status" value="1"/>
</dbReference>
<dbReference type="CDD" id="cd00338">
    <property type="entry name" value="Ser_Recombinase"/>
    <property type="match status" value="1"/>
</dbReference>
<reference evidence="7" key="2">
    <citation type="submission" date="2020-09" db="EMBL/GenBank/DDBJ databases">
        <authorList>
            <person name="Sun Q."/>
            <person name="Zhou Y."/>
        </authorList>
    </citation>
    <scope>NUCLEOTIDE SEQUENCE</scope>
    <source>
        <strain evidence="7">CGMCC 1.15367</strain>
    </source>
</reference>
<keyword evidence="2" id="KW-0233">DNA recombination</keyword>
<dbReference type="InterPro" id="IPR036162">
    <property type="entry name" value="Resolvase-like_N_sf"/>
</dbReference>
<dbReference type="Pfam" id="PF00239">
    <property type="entry name" value="Resolvase"/>
    <property type="match status" value="1"/>
</dbReference>
<evidence type="ECO:0000259" key="6">
    <source>
        <dbReference type="PROSITE" id="PS51737"/>
    </source>
</evidence>
<dbReference type="Pfam" id="PF07508">
    <property type="entry name" value="Recombinase"/>
    <property type="match status" value="1"/>
</dbReference>
<sequence length="614" mass="67462">MEATIETSSNSRLPSGGRIDGRRCASIDLPEPGGPTISKVCYINSIEPDGRLPMPKAFSYIRFSSPEQARGDSLRRQLSRARDWCQARGLELDDSLRDLGISAYKGAHRDIGALKRFLALVEAGEVPHGSYLVVESLDRLSREAVLDAAARLFDLIRAGVIVVTLSDGQVYSEERLRTDWTPLIVSIAVMARAHEESRTKGERVGAAWARKKAAARDEGRPLTLRCPEWIAIEDGKFVLREDRAEIVRSIYHMAIEGYGQRQIVSRLNAAGTPTWRGGIGWQTSTVAKILSGRLALGEYQPHSGTHRGGNRQPEGNPIRGYYPAVVDEETYWRARQASKGRRIAAGRRGRGVAHLLLGLGKCARCGGSMYVIDKGPPPKGGTYFECATQRRGAGCENGTRWRADRIERRLLRGLAYLDAGAVLRGAQPTAEADRVTILGARLAEVEGRRKRLLGLVEDGDDGAADRYRALGEEAKTIQRELREAEKAAATAAADPGLRARLGEAVDLSRAMEEAEGDDRHAIRTRLAEQLRQLVAEVRFDPDLGVLAYLTPRPGVPAEDVPAIVGARHMLAWQMWLNDDTDPSGFVGMDDTPDPDEETRNLRTLAKMRGRRASA</sequence>
<evidence type="ECO:0000256" key="1">
    <source>
        <dbReference type="ARBA" id="ARBA00023125"/>
    </source>
</evidence>
<evidence type="ECO:0000256" key="2">
    <source>
        <dbReference type="ARBA" id="ARBA00023172"/>
    </source>
</evidence>
<dbReference type="AlphaFoldDB" id="A0A916ZWC5"/>
<dbReference type="InterPro" id="IPR038109">
    <property type="entry name" value="DNA_bind_recomb_sf"/>
</dbReference>
<feature type="domain" description="Recombinase" evidence="6">
    <location>
        <begin position="227"/>
        <end position="344"/>
    </location>
</feature>
<feature type="domain" description="Resolvase/invertase-type recombinase catalytic" evidence="5">
    <location>
        <begin position="56"/>
        <end position="215"/>
    </location>
</feature>
<feature type="compositionally biased region" description="Polar residues" evidence="4">
    <location>
        <begin position="1"/>
        <end position="13"/>
    </location>
</feature>
<dbReference type="PANTHER" id="PTHR30461:SF2">
    <property type="entry name" value="SERINE RECOMBINASE PINE-RELATED"/>
    <property type="match status" value="1"/>
</dbReference>
<dbReference type="GO" id="GO:0000150">
    <property type="term" value="F:DNA strand exchange activity"/>
    <property type="evidence" value="ECO:0007669"/>
    <property type="project" value="InterPro"/>
</dbReference>
<dbReference type="EMBL" id="BMIQ01000007">
    <property type="protein sequence ID" value="GGE16898.1"/>
    <property type="molecule type" value="Genomic_DNA"/>
</dbReference>
<feature type="compositionally biased region" description="Basic residues" evidence="4">
    <location>
        <begin position="605"/>
        <end position="614"/>
    </location>
</feature>
<reference evidence="7" key="1">
    <citation type="journal article" date="2014" name="Int. J. Syst. Evol. Microbiol.">
        <title>Complete genome sequence of Corynebacterium casei LMG S-19264T (=DSM 44701T), isolated from a smear-ripened cheese.</title>
        <authorList>
            <consortium name="US DOE Joint Genome Institute (JGI-PGF)"/>
            <person name="Walter F."/>
            <person name="Albersmeier A."/>
            <person name="Kalinowski J."/>
            <person name="Ruckert C."/>
        </authorList>
    </citation>
    <scope>NUCLEOTIDE SEQUENCE</scope>
    <source>
        <strain evidence="7">CGMCC 1.15367</strain>
    </source>
</reference>
<dbReference type="InterPro" id="IPR025827">
    <property type="entry name" value="Zn_ribbon_recom_dom"/>
</dbReference>
<protein>
    <submittedName>
        <fullName evidence="7">Site-specific recombinase</fullName>
    </submittedName>
</protein>
<dbReference type="Proteomes" id="UP000644699">
    <property type="component" value="Unassembled WGS sequence"/>
</dbReference>
<dbReference type="GO" id="GO:0003677">
    <property type="term" value="F:DNA binding"/>
    <property type="evidence" value="ECO:0007669"/>
    <property type="project" value="UniProtKB-KW"/>
</dbReference>
<proteinExistence type="predicted"/>
<dbReference type="PROSITE" id="PS51736">
    <property type="entry name" value="RECOMBINASES_3"/>
    <property type="match status" value="1"/>
</dbReference>
<dbReference type="Gene3D" id="3.40.50.1390">
    <property type="entry name" value="Resolvase, N-terminal catalytic domain"/>
    <property type="match status" value="1"/>
</dbReference>
<dbReference type="SMART" id="SM00857">
    <property type="entry name" value="Resolvase"/>
    <property type="match status" value="1"/>
</dbReference>
<organism evidence="7 8">
    <name type="scientific">Aureimonas endophytica</name>
    <dbReference type="NCBI Taxonomy" id="2027858"/>
    <lineage>
        <taxon>Bacteria</taxon>
        <taxon>Pseudomonadati</taxon>
        <taxon>Pseudomonadota</taxon>
        <taxon>Alphaproteobacteria</taxon>
        <taxon>Hyphomicrobiales</taxon>
        <taxon>Aurantimonadaceae</taxon>
        <taxon>Aureimonas</taxon>
    </lineage>
</organism>
<dbReference type="InterPro" id="IPR011109">
    <property type="entry name" value="DNA_bind_recombinase_dom"/>
</dbReference>
<comment type="caution">
    <text evidence="7">The sequence shown here is derived from an EMBL/GenBank/DDBJ whole genome shotgun (WGS) entry which is preliminary data.</text>
</comment>
<evidence type="ECO:0000259" key="5">
    <source>
        <dbReference type="PROSITE" id="PS51736"/>
    </source>
</evidence>
<evidence type="ECO:0000256" key="3">
    <source>
        <dbReference type="SAM" id="Coils"/>
    </source>
</evidence>
<keyword evidence="3" id="KW-0175">Coiled coil</keyword>
<dbReference type="PROSITE" id="PS51737">
    <property type="entry name" value="RECOMBINASE_DNA_BIND"/>
    <property type="match status" value="1"/>
</dbReference>
<dbReference type="InterPro" id="IPR050639">
    <property type="entry name" value="SSR_resolvase"/>
</dbReference>
<name>A0A916ZWC5_9HYPH</name>
<feature type="coiled-coil region" evidence="3">
    <location>
        <begin position="467"/>
        <end position="494"/>
    </location>
</feature>
<evidence type="ECO:0000313" key="7">
    <source>
        <dbReference type="EMBL" id="GGE16898.1"/>
    </source>
</evidence>